<evidence type="ECO:0000313" key="3">
    <source>
        <dbReference type="EMBL" id="NWX89063.1"/>
    </source>
</evidence>
<dbReference type="EMBL" id="VZSG01000467">
    <property type="protein sequence ID" value="NWX89063.1"/>
    <property type="molecule type" value="Genomic_DNA"/>
</dbReference>
<keyword evidence="4" id="KW-1185">Reference proteome</keyword>
<gene>
    <name evidence="3" type="primary">Pih1d2</name>
    <name evidence="3" type="ORF">NOTPEN_R14276</name>
</gene>
<feature type="non-terminal residue" evidence="3">
    <location>
        <position position="1"/>
    </location>
</feature>
<dbReference type="CDD" id="cd00298">
    <property type="entry name" value="ACD_sHsps_p23-like"/>
    <property type="match status" value="1"/>
</dbReference>
<evidence type="ECO:0000259" key="2">
    <source>
        <dbReference type="Pfam" id="PF18201"/>
    </source>
</evidence>
<accession>A0A7K6ZZJ7</accession>
<organism evidence="3 4">
    <name type="scientific">Nothoprocta pentlandii</name>
    <dbReference type="NCBI Taxonomy" id="2585814"/>
    <lineage>
        <taxon>Eukaryota</taxon>
        <taxon>Metazoa</taxon>
        <taxon>Chordata</taxon>
        <taxon>Craniata</taxon>
        <taxon>Vertebrata</taxon>
        <taxon>Euteleostomi</taxon>
        <taxon>Archelosauria</taxon>
        <taxon>Archosauria</taxon>
        <taxon>Dinosauria</taxon>
        <taxon>Saurischia</taxon>
        <taxon>Theropoda</taxon>
        <taxon>Coelurosauria</taxon>
        <taxon>Aves</taxon>
        <taxon>Palaeognathae</taxon>
        <taxon>Tinamiformes</taxon>
        <taxon>Tinamidae</taxon>
        <taxon>Nothoprocta</taxon>
    </lineage>
</organism>
<dbReference type="InterPro" id="IPR050734">
    <property type="entry name" value="PIH1/Kintoun_subfamily"/>
</dbReference>
<feature type="domain" description="PIH1D1/2/3 CS-like" evidence="2">
    <location>
        <begin position="113"/>
        <end position="187"/>
    </location>
</feature>
<reference evidence="3 4" key="1">
    <citation type="submission" date="2019-09" db="EMBL/GenBank/DDBJ databases">
        <title>Bird 10,000 Genomes (B10K) Project - Family phase.</title>
        <authorList>
            <person name="Zhang G."/>
        </authorList>
    </citation>
    <scope>NUCLEOTIDE SEQUENCE [LARGE SCALE GENOMIC DNA]</scope>
    <source>
        <strain evidence="3">B10K-MSB-04</strain>
    </source>
</reference>
<feature type="non-terminal residue" evidence="3">
    <location>
        <position position="192"/>
    </location>
</feature>
<dbReference type="PANTHER" id="PTHR22997:SF6">
    <property type="entry name" value="PIH1 DOMAIN-CONTAINING PROTEIN 2"/>
    <property type="match status" value="1"/>
</dbReference>
<comment type="similarity">
    <text evidence="1">Belongs to the PIH1 family.</text>
</comment>
<dbReference type="GO" id="GO:0097255">
    <property type="term" value="C:R2TP complex"/>
    <property type="evidence" value="ECO:0007669"/>
    <property type="project" value="TreeGrafter"/>
</dbReference>
<dbReference type="Pfam" id="PF18201">
    <property type="entry name" value="PIH1_CS"/>
    <property type="match status" value="1"/>
</dbReference>
<dbReference type="PANTHER" id="PTHR22997">
    <property type="entry name" value="PIH1 DOMAIN-CONTAINING PROTEIN 1"/>
    <property type="match status" value="1"/>
</dbReference>
<comment type="caution">
    <text evidence="3">The sequence shown here is derived from an EMBL/GenBank/DDBJ whole genome shotgun (WGS) entry which is preliminary data.</text>
</comment>
<dbReference type="Proteomes" id="UP000538817">
    <property type="component" value="Unassembled WGS sequence"/>
</dbReference>
<sequence>MEHLIRLTLKFVGERCGLAPSPSYTLEPFKLKGSLERLQQRLTGEWGAATPLSQSPSRELTLAELLRSTEDCTREPVLLRDSLKQSNPPLIEEISCPEVPEELSTPVYEMLTVKDANKKPRTTELKIELPKVSSVSDCDLSISKDDIIIEVSGKYKLELHLPQLVDEETTTAVFSKGKRTLLITMPVAQPEP</sequence>
<dbReference type="GO" id="GO:0006364">
    <property type="term" value="P:rRNA processing"/>
    <property type="evidence" value="ECO:0007669"/>
    <property type="project" value="TreeGrafter"/>
</dbReference>
<evidence type="ECO:0000313" key="4">
    <source>
        <dbReference type="Proteomes" id="UP000538817"/>
    </source>
</evidence>
<dbReference type="AlphaFoldDB" id="A0A7K6ZZJ7"/>
<proteinExistence type="inferred from homology"/>
<protein>
    <submittedName>
        <fullName evidence="3">PIHD2 protein</fullName>
    </submittedName>
</protein>
<dbReference type="GO" id="GO:1990904">
    <property type="term" value="C:ribonucleoprotein complex"/>
    <property type="evidence" value="ECO:0007669"/>
    <property type="project" value="TreeGrafter"/>
</dbReference>
<dbReference type="GO" id="GO:0005737">
    <property type="term" value="C:cytoplasm"/>
    <property type="evidence" value="ECO:0007669"/>
    <property type="project" value="TreeGrafter"/>
</dbReference>
<dbReference type="GO" id="GO:0000492">
    <property type="term" value="P:box C/D snoRNP assembly"/>
    <property type="evidence" value="ECO:0007669"/>
    <property type="project" value="TreeGrafter"/>
</dbReference>
<evidence type="ECO:0000256" key="1">
    <source>
        <dbReference type="ARBA" id="ARBA00008511"/>
    </source>
</evidence>
<dbReference type="InterPro" id="IPR041442">
    <property type="entry name" value="PIH1D1/2/3_CS-like"/>
</dbReference>
<name>A0A7K6ZZJ7_9AVES</name>